<dbReference type="InterPro" id="IPR057234">
    <property type="entry name" value="DUF7912"/>
</dbReference>
<keyword evidence="4" id="KW-1185">Reference proteome</keyword>
<evidence type="ECO:0000256" key="1">
    <source>
        <dbReference type="SAM" id="MobiDB-lite"/>
    </source>
</evidence>
<reference evidence="3 4" key="1">
    <citation type="journal article" date="2023" name="G3 (Bethesda)">
        <title>A chromosome-length genome assembly and annotation of blackberry (Rubus argutus, cv. 'Hillquist').</title>
        <authorList>
            <person name="Bruna T."/>
            <person name="Aryal R."/>
            <person name="Dudchenko O."/>
            <person name="Sargent D.J."/>
            <person name="Mead D."/>
            <person name="Buti M."/>
            <person name="Cavallini A."/>
            <person name="Hytonen T."/>
            <person name="Andres J."/>
            <person name="Pham M."/>
            <person name="Weisz D."/>
            <person name="Mascagni F."/>
            <person name="Usai G."/>
            <person name="Natali L."/>
            <person name="Bassil N."/>
            <person name="Fernandez G.E."/>
            <person name="Lomsadze A."/>
            <person name="Armour M."/>
            <person name="Olukolu B."/>
            <person name="Poorten T."/>
            <person name="Britton C."/>
            <person name="Davik J."/>
            <person name="Ashrafi H."/>
            <person name="Aiden E.L."/>
            <person name="Borodovsky M."/>
            <person name="Worthington M."/>
        </authorList>
    </citation>
    <scope>NUCLEOTIDE SEQUENCE [LARGE SCALE GENOMIC DNA]</scope>
    <source>
        <strain evidence="3">PI 553951</strain>
    </source>
</reference>
<dbReference type="Proteomes" id="UP001457282">
    <property type="component" value="Unassembled WGS sequence"/>
</dbReference>
<feature type="compositionally biased region" description="Acidic residues" evidence="1">
    <location>
        <begin position="87"/>
        <end position="112"/>
    </location>
</feature>
<sequence length="269" mass="30008">MMKLLLQLQLHSHSARRCLASSSFRSLSFLSTHPLPSQLLNPPHSSSSSLVPKPRPTIYSSATLRFLTTQSSDDIHDYQDDTFHGEETEEGGTSDGWEETDSTDGWEDEDVTEPQVGDGGDGGGLVLHGVPWGELALSIAHEVLTQFGDDMKLFAFKTTPRGYVFVRLDKLSNEYGCPSMEELGRYSKEYKKRLDEVGALGEIPEDLAVEVSSPGAERLLKVPDDLPRFKDMPMRVFYLEDVDSKRPEKDGVFMLESVETEVLLYLNSS</sequence>
<name>A0AAW1XF20_RUBAR</name>
<feature type="domain" description="DUF7912" evidence="2">
    <location>
        <begin position="219"/>
        <end position="261"/>
    </location>
</feature>
<dbReference type="Pfam" id="PF25498">
    <property type="entry name" value="DUF7912"/>
    <property type="match status" value="1"/>
</dbReference>
<evidence type="ECO:0000259" key="2">
    <source>
        <dbReference type="Pfam" id="PF25498"/>
    </source>
</evidence>
<accession>A0AAW1XF20</accession>
<feature type="compositionally biased region" description="Basic and acidic residues" evidence="1">
    <location>
        <begin position="77"/>
        <end position="86"/>
    </location>
</feature>
<gene>
    <name evidence="3" type="ORF">M0R45_022121</name>
</gene>
<proteinExistence type="predicted"/>
<dbReference type="AlphaFoldDB" id="A0AAW1XF20"/>
<organism evidence="3 4">
    <name type="scientific">Rubus argutus</name>
    <name type="common">Southern blackberry</name>
    <dbReference type="NCBI Taxonomy" id="59490"/>
    <lineage>
        <taxon>Eukaryota</taxon>
        <taxon>Viridiplantae</taxon>
        <taxon>Streptophyta</taxon>
        <taxon>Embryophyta</taxon>
        <taxon>Tracheophyta</taxon>
        <taxon>Spermatophyta</taxon>
        <taxon>Magnoliopsida</taxon>
        <taxon>eudicotyledons</taxon>
        <taxon>Gunneridae</taxon>
        <taxon>Pentapetalae</taxon>
        <taxon>rosids</taxon>
        <taxon>fabids</taxon>
        <taxon>Rosales</taxon>
        <taxon>Rosaceae</taxon>
        <taxon>Rosoideae</taxon>
        <taxon>Rosoideae incertae sedis</taxon>
        <taxon>Rubus</taxon>
    </lineage>
</organism>
<evidence type="ECO:0000313" key="4">
    <source>
        <dbReference type="Proteomes" id="UP001457282"/>
    </source>
</evidence>
<dbReference type="PANTHER" id="PTHR34544">
    <property type="entry name" value="OSJNBA0006B20.18 PROTEIN"/>
    <property type="match status" value="1"/>
</dbReference>
<protein>
    <recommendedName>
        <fullName evidence="2">DUF7912 domain-containing protein</fullName>
    </recommendedName>
</protein>
<dbReference type="EMBL" id="JBEDUW010000004">
    <property type="protein sequence ID" value="KAK9935004.1"/>
    <property type="molecule type" value="Genomic_DNA"/>
</dbReference>
<evidence type="ECO:0000313" key="3">
    <source>
        <dbReference type="EMBL" id="KAK9935004.1"/>
    </source>
</evidence>
<comment type="caution">
    <text evidence="3">The sequence shown here is derived from an EMBL/GenBank/DDBJ whole genome shotgun (WGS) entry which is preliminary data.</text>
</comment>
<feature type="region of interest" description="Disordered" evidence="1">
    <location>
        <begin position="77"/>
        <end position="124"/>
    </location>
</feature>
<dbReference type="PANTHER" id="PTHR34544:SF3">
    <property type="entry name" value="OS07G0155200 PROTEIN"/>
    <property type="match status" value="1"/>
</dbReference>